<dbReference type="OrthoDB" id="9535999at2759"/>
<evidence type="ECO:0000256" key="1">
    <source>
        <dbReference type="ARBA" id="ARBA00004613"/>
    </source>
</evidence>
<dbReference type="GO" id="GO:0031710">
    <property type="term" value="F:neuromedin B receptor binding"/>
    <property type="evidence" value="ECO:0007669"/>
    <property type="project" value="TreeGrafter"/>
</dbReference>
<dbReference type="GeneID" id="103379394"/>
<evidence type="ECO:0000313" key="6">
    <source>
        <dbReference type="Ensembl" id="ENSCSEP00000019132.1"/>
    </source>
</evidence>
<dbReference type="InterPro" id="IPR000874">
    <property type="entry name" value="Bombesin"/>
</dbReference>
<feature type="signal peptide" evidence="5">
    <location>
        <begin position="1"/>
        <end position="24"/>
    </location>
</feature>
<reference evidence="6 7" key="1">
    <citation type="journal article" date="2014" name="Nat. Genet.">
        <title>Whole-genome sequence of a flatfish provides insights into ZW sex chromosome evolution and adaptation to a benthic lifestyle.</title>
        <authorList>
            <person name="Chen S."/>
            <person name="Zhang G."/>
            <person name="Shao C."/>
            <person name="Huang Q."/>
            <person name="Liu G."/>
            <person name="Zhang P."/>
            <person name="Song W."/>
            <person name="An N."/>
            <person name="Chalopin D."/>
            <person name="Volff J.N."/>
            <person name="Hong Y."/>
            <person name="Li Q."/>
            <person name="Sha Z."/>
            <person name="Zhou H."/>
            <person name="Xie M."/>
            <person name="Yu Q."/>
            <person name="Liu Y."/>
            <person name="Xiang H."/>
            <person name="Wang N."/>
            <person name="Wu K."/>
            <person name="Yang C."/>
            <person name="Zhou Q."/>
            <person name="Liao X."/>
            <person name="Yang L."/>
            <person name="Hu Q."/>
            <person name="Zhang J."/>
            <person name="Meng L."/>
            <person name="Jin L."/>
            <person name="Tian Y."/>
            <person name="Lian J."/>
            <person name="Yang J."/>
            <person name="Miao G."/>
            <person name="Liu S."/>
            <person name="Liang Z."/>
            <person name="Yan F."/>
            <person name="Li Y."/>
            <person name="Sun B."/>
            <person name="Zhang H."/>
            <person name="Zhang J."/>
            <person name="Zhu Y."/>
            <person name="Du M."/>
            <person name="Zhao Y."/>
            <person name="Schartl M."/>
            <person name="Tang Q."/>
            <person name="Wang J."/>
        </authorList>
    </citation>
    <scope>NUCLEOTIDE SEQUENCE</scope>
</reference>
<dbReference type="STRING" id="244447.ENSCSEP00000019132"/>
<dbReference type="GO" id="GO:0005576">
    <property type="term" value="C:extracellular region"/>
    <property type="evidence" value="ECO:0007669"/>
    <property type="project" value="UniProtKB-SubCell"/>
</dbReference>
<dbReference type="Proteomes" id="UP000265120">
    <property type="component" value="Chromosome 5"/>
</dbReference>
<evidence type="ECO:0000256" key="5">
    <source>
        <dbReference type="SAM" id="SignalP"/>
    </source>
</evidence>
<dbReference type="RefSeq" id="XP_008309152.1">
    <property type="nucleotide sequence ID" value="XM_008310930.2"/>
</dbReference>
<dbReference type="GO" id="GO:0005184">
    <property type="term" value="F:neuropeptide hormone activity"/>
    <property type="evidence" value="ECO:0007669"/>
    <property type="project" value="TreeGrafter"/>
</dbReference>
<dbReference type="KEGG" id="csem:103379394"/>
<evidence type="ECO:0000256" key="2">
    <source>
        <dbReference type="ARBA" id="ARBA00010012"/>
    </source>
</evidence>
<dbReference type="GO" id="GO:0007218">
    <property type="term" value="P:neuropeptide signaling pathway"/>
    <property type="evidence" value="ECO:0007669"/>
    <property type="project" value="InterPro"/>
</dbReference>
<evidence type="ECO:0000256" key="4">
    <source>
        <dbReference type="ARBA" id="ARBA00022815"/>
    </source>
</evidence>
<reference evidence="6" key="3">
    <citation type="submission" date="2025-09" db="UniProtKB">
        <authorList>
            <consortium name="Ensembl"/>
        </authorList>
    </citation>
    <scope>IDENTIFICATION</scope>
</reference>
<keyword evidence="3" id="KW-0964">Secreted</keyword>
<dbReference type="AlphaFoldDB" id="A0A3P8VXW6"/>
<dbReference type="InParanoid" id="A0A3P8VXW6"/>
<sequence length="139" mass="15839">MANLRQCGVFTSLLLISLLSLHDAVRLDLTELRNKVAKIKVNPRGSLWATGHFMGKKSLMDEPAVPLKQKTKLVDPLEDDLPEEERSAFLQQLRVALRARLDTQDCRSSIQELELLMKILERFKADRDAEGKSLEHMDT</sequence>
<feature type="chain" id="PRO_5018114908" evidence="5">
    <location>
        <begin position="25"/>
        <end position="139"/>
    </location>
</feature>
<comment type="similarity">
    <text evidence="2">Belongs to the bombesin/neuromedin-B/ranatensin family.</text>
</comment>
<dbReference type="GeneTree" id="ENSGT00940000172895"/>
<keyword evidence="5" id="KW-0732">Signal</keyword>
<dbReference type="PANTHER" id="PTHR16866">
    <property type="entry name" value="GASTRIN-RELEASING PEPTIDE"/>
    <property type="match status" value="1"/>
</dbReference>
<organism evidence="6 7">
    <name type="scientific">Cynoglossus semilaevis</name>
    <name type="common">Tongue sole</name>
    <dbReference type="NCBI Taxonomy" id="244447"/>
    <lineage>
        <taxon>Eukaryota</taxon>
        <taxon>Metazoa</taxon>
        <taxon>Chordata</taxon>
        <taxon>Craniata</taxon>
        <taxon>Vertebrata</taxon>
        <taxon>Euteleostomi</taxon>
        <taxon>Actinopterygii</taxon>
        <taxon>Neopterygii</taxon>
        <taxon>Teleostei</taxon>
        <taxon>Neoteleostei</taxon>
        <taxon>Acanthomorphata</taxon>
        <taxon>Carangaria</taxon>
        <taxon>Pleuronectiformes</taxon>
        <taxon>Pleuronectoidei</taxon>
        <taxon>Cynoglossidae</taxon>
        <taxon>Cynoglossinae</taxon>
        <taxon>Cynoglossus</taxon>
    </lineage>
</organism>
<dbReference type="GO" id="GO:0046887">
    <property type="term" value="P:positive regulation of hormone secretion"/>
    <property type="evidence" value="ECO:0007669"/>
    <property type="project" value="TreeGrafter"/>
</dbReference>
<dbReference type="PANTHER" id="PTHR16866:SF3">
    <property type="entry name" value="NEUROMEDIN-B"/>
    <property type="match status" value="1"/>
</dbReference>
<evidence type="ECO:0000256" key="3">
    <source>
        <dbReference type="ARBA" id="ARBA00022525"/>
    </source>
</evidence>
<comment type="subcellular location">
    <subcellularLocation>
        <location evidence="1">Secreted</location>
    </subcellularLocation>
</comment>
<dbReference type="Ensembl" id="ENSCSET00000019367.1">
    <property type="protein sequence ID" value="ENSCSEP00000019132.1"/>
    <property type="gene ID" value="ENSCSEG00000012253.1"/>
</dbReference>
<dbReference type="FunCoup" id="A0A3P8VXW6">
    <property type="interactions" value="259"/>
</dbReference>
<name>A0A3P8VXW6_CYNSE</name>
<protein>
    <submittedName>
        <fullName evidence="6">Neuromedin B</fullName>
    </submittedName>
</protein>
<dbReference type="GO" id="GO:0043005">
    <property type="term" value="C:neuron projection"/>
    <property type="evidence" value="ECO:0007669"/>
    <property type="project" value="TreeGrafter"/>
</dbReference>
<proteinExistence type="inferred from homology"/>
<evidence type="ECO:0000313" key="7">
    <source>
        <dbReference type="Proteomes" id="UP000265120"/>
    </source>
</evidence>
<reference evidence="6" key="2">
    <citation type="submission" date="2025-08" db="UniProtKB">
        <authorList>
            <consortium name="Ensembl"/>
        </authorList>
    </citation>
    <scope>IDENTIFICATION</scope>
</reference>
<accession>A0A3P8VXW6</accession>
<dbReference type="Pfam" id="PF02044">
    <property type="entry name" value="Bombesin"/>
    <property type="match status" value="1"/>
</dbReference>
<keyword evidence="7" id="KW-1185">Reference proteome</keyword>
<dbReference type="CTD" id="569893"/>
<dbReference type="OMA" id="ILENYMQ"/>
<dbReference type="PROSITE" id="PS00257">
    <property type="entry name" value="BOMBESIN"/>
    <property type="match status" value="1"/>
</dbReference>
<keyword evidence="4" id="KW-0027">Amidation</keyword>